<dbReference type="FunFam" id="1.10.8.60:FF:000014">
    <property type="entry name" value="DNA-binding transcriptional regulator NtrC"/>
    <property type="match status" value="1"/>
</dbReference>
<dbReference type="InterPro" id="IPR009057">
    <property type="entry name" value="Homeodomain-like_sf"/>
</dbReference>
<feature type="modified residue" description="4-aspartylphosphate" evidence="11">
    <location>
        <position position="53"/>
    </location>
</feature>
<dbReference type="GO" id="GO:0000160">
    <property type="term" value="P:phosphorelay signal transduction system"/>
    <property type="evidence" value="ECO:0007669"/>
    <property type="project" value="UniProtKB-KW"/>
</dbReference>
<dbReference type="GO" id="GO:0003677">
    <property type="term" value="F:DNA binding"/>
    <property type="evidence" value="ECO:0007669"/>
    <property type="project" value="UniProtKB-KW"/>
</dbReference>
<keyword evidence="3 11" id="KW-0597">Phosphoprotein</keyword>
<dbReference type="KEGG" id="dol:Dole_2739"/>
<dbReference type="SUPFAM" id="SSF52540">
    <property type="entry name" value="P-loop containing nucleoside triphosphate hydrolases"/>
    <property type="match status" value="1"/>
</dbReference>
<dbReference type="Gene3D" id="3.40.50.300">
    <property type="entry name" value="P-loop containing nucleotide triphosphate hydrolases"/>
    <property type="match status" value="1"/>
</dbReference>
<dbReference type="InterPro" id="IPR025943">
    <property type="entry name" value="Sigma_54_int_dom_ATP-bd_2"/>
</dbReference>
<keyword evidence="6" id="KW-0902">Two-component regulatory system</keyword>
<dbReference type="Pfam" id="PF00072">
    <property type="entry name" value="Response_reg"/>
    <property type="match status" value="1"/>
</dbReference>
<dbReference type="eggNOG" id="COG2204">
    <property type="taxonomic scope" value="Bacteria"/>
</dbReference>
<accession>A8ZXG3</accession>
<keyword evidence="8" id="KW-0238">DNA-binding</keyword>
<evidence type="ECO:0000313" key="15">
    <source>
        <dbReference type="Proteomes" id="UP000008561"/>
    </source>
</evidence>
<dbReference type="InterPro" id="IPR001789">
    <property type="entry name" value="Sig_transdc_resp-reg_receiver"/>
</dbReference>
<keyword evidence="2" id="KW-0963">Cytoplasm</keyword>
<dbReference type="SUPFAM" id="SSF46689">
    <property type="entry name" value="Homeodomain-like"/>
    <property type="match status" value="1"/>
</dbReference>
<feature type="domain" description="Sigma-54 factor interaction" evidence="12">
    <location>
        <begin position="140"/>
        <end position="369"/>
    </location>
</feature>
<dbReference type="Gene3D" id="1.10.10.60">
    <property type="entry name" value="Homeodomain-like"/>
    <property type="match status" value="1"/>
</dbReference>
<dbReference type="PROSITE" id="PS50045">
    <property type="entry name" value="SIGMA54_INTERACT_4"/>
    <property type="match status" value="1"/>
</dbReference>
<dbReference type="HOGENOM" id="CLU_000445_0_6_7"/>
<dbReference type="STRING" id="96561.Dole_2739"/>
<dbReference type="PANTHER" id="PTHR32071:SF17">
    <property type="entry name" value="TRANSCRIPTIONAL REGULATOR (NTRC FAMILY)"/>
    <property type="match status" value="1"/>
</dbReference>
<dbReference type="SMART" id="SM00382">
    <property type="entry name" value="AAA"/>
    <property type="match status" value="1"/>
</dbReference>
<dbReference type="SMART" id="SM00448">
    <property type="entry name" value="REC"/>
    <property type="match status" value="1"/>
</dbReference>
<feature type="domain" description="Response regulatory" evidence="13">
    <location>
        <begin position="4"/>
        <end position="118"/>
    </location>
</feature>
<keyword evidence="15" id="KW-1185">Reference proteome</keyword>
<dbReference type="InterPro" id="IPR003593">
    <property type="entry name" value="AAA+_ATPase"/>
</dbReference>
<dbReference type="GO" id="GO:0005524">
    <property type="term" value="F:ATP binding"/>
    <property type="evidence" value="ECO:0007669"/>
    <property type="project" value="UniProtKB-KW"/>
</dbReference>
<dbReference type="PROSITE" id="PS50110">
    <property type="entry name" value="RESPONSE_REGULATORY"/>
    <property type="match status" value="1"/>
</dbReference>
<keyword evidence="9" id="KW-0010">Activator</keyword>
<dbReference type="FunFam" id="3.40.50.300:FF:000006">
    <property type="entry name" value="DNA-binding transcriptional regulator NtrC"/>
    <property type="match status" value="1"/>
</dbReference>
<evidence type="ECO:0000313" key="14">
    <source>
        <dbReference type="EMBL" id="ABW68542.1"/>
    </source>
</evidence>
<evidence type="ECO:0000256" key="3">
    <source>
        <dbReference type="ARBA" id="ARBA00022553"/>
    </source>
</evidence>
<evidence type="ECO:0000256" key="11">
    <source>
        <dbReference type="PROSITE-ProRule" id="PRU00169"/>
    </source>
</evidence>
<evidence type="ECO:0000259" key="12">
    <source>
        <dbReference type="PROSITE" id="PS50045"/>
    </source>
</evidence>
<dbReference type="Pfam" id="PF00158">
    <property type="entry name" value="Sigma54_activat"/>
    <property type="match status" value="1"/>
</dbReference>
<dbReference type="PROSITE" id="PS00688">
    <property type="entry name" value="SIGMA54_INTERACT_3"/>
    <property type="match status" value="1"/>
</dbReference>
<keyword evidence="4" id="KW-0547">Nucleotide-binding</keyword>
<dbReference type="Proteomes" id="UP000008561">
    <property type="component" value="Chromosome"/>
</dbReference>
<dbReference type="CDD" id="cd17550">
    <property type="entry name" value="REC_NtrX-like"/>
    <property type="match status" value="1"/>
</dbReference>
<dbReference type="AlphaFoldDB" id="A8ZXG3"/>
<protein>
    <submittedName>
        <fullName evidence="14">Putative two component, sigma54 specific, transcriptional regulator, Fis family</fullName>
    </submittedName>
</protein>
<evidence type="ECO:0000256" key="7">
    <source>
        <dbReference type="ARBA" id="ARBA00023015"/>
    </source>
</evidence>
<dbReference type="RefSeq" id="WP_012176153.1">
    <property type="nucleotide sequence ID" value="NC_009943.1"/>
</dbReference>
<dbReference type="FunFam" id="3.40.50.2300:FF:000018">
    <property type="entry name" value="DNA-binding transcriptional regulator NtrC"/>
    <property type="match status" value="1"/>
</dbReference>
<evidence type="ECO:0000256" key="2">
    <source>
        <dbReference type="ARBA" id="ARBA00022490"/>
    </source>
</evidence>
<keyword evidence="5" id="KW-0067">ATP-binding</keyword>
<keyword evidence="10" id="KW-0804">Transcription</keyword>
<name>A8ZXG3_DESOH</name>
<reference evidence="14 15" key="1">
    <citation type="submission" date="2007-10" db="EMBL/GenBank/DDBJ databases">
        <title>Complete sequence of Desulfococcus oleovorans Hxd3.</title>
        <authorList>
            <consortium name="US DOE Joint Genome Institute"/>
            <person name="Copeland A."/>
            <person name="Lucas S."/>
            <person name="Lapidus A."/>
            <person name="Barry K."/>
            <person name="Glavina del Rio T."/>
            <person name="Dalin E."/>
            <person name="Tice H."/>
            <person name="Pitluck S."/>
            <person name="Kiss H."/>
            <person name="Brettin T."/>
            <person name="Bruce D."/>
            <person name="Detter J.C."/>
            <person name="Han C."/>
            <person name="Schmutz J."/>
            <person name="Larimer F."/>
            <person name="Land M."/>
            <person name="Hauser L."/>
            <person name="Kyrpides N."/>
            <person name="Kim E."/>
            <person name="Wawrik B."/>
            <person name="Richardson P."/>
        </authorList>
    </citation>
    <scope>NUCLEOTIDE SEQUENCE [LARGE SCALE GENOMIC DNA]</scope>
    <source>
        <strain evidence="15">DSM 6200 / JCM 39069 / Hxd3</strain>
    </source>
</reference>
<evidence type="ECO:0000256" key="8">
    <source>
        <dbReference type="ARBA" id="ARBA00023125"/>
    </source>
</evidence>
<evidence type="ECO:0000256" key="6">
    <source>
        <dbReference type="ARBA" id="ARBA00023012"/>
    </source>
</evidence>
<evidence type="ECO:0000256" key="9">
    <source>
        <dbReference type="ARBA" id="ARBA00023159"/>
    </source>
</evidence>
<dbReference type="CDD" id="cd00009">
    <property type="entry name" value="AAA"/>
    <property type="match status" value="1"/>
</dbReference>
<sequence>MFPSVLIVDDEPSILQSLGGLLSDEGFEILTASNGYEALKLIETASPDIVLLDIWMPGIDGIETLKEIKAASPHIPVVIITGHGTIETAVNATKIGAFDFIEKPLSIDKVIVAIHNALNFRRLEEENRYLKKKTLKKSSIDGASPAVVALKQQIASAAPTDAWILISGENGTGKEMVARTIHTLSPRGEHPFVDINCAAIPETYLESELFGHEKGAFEAATTKSVGKIELANKGTLFLDEISNMAPATQAKLVRVLQEQKFQRLGSSRTVSVNVRVIAATHKDLELEIREGRFRQDLFFLLNVIPIEVPPLRDRKEDIPVLAAIFLEQHARQNNTEPKQLSEDALNLLCDYAWPGNVRELKNLLERLTIMLHKKTIEAGDLPRPYNPEKTPPALPVAELFSPIDLKQARTRFEEAYIRFILQQNDADITRTALAIGVDKGYLRKKIKKMKL</sequence>
<dbReference type="SUPFAM" id="SSF52172">
    <property type="entry name" value="CheY-like"/>
    <property type="match status" value="1"/>
</dbReference>
<evidence type="ECO:0000259" key="13">
    <source>
        <dbReference type="PROSITE" id="PS50110"/>
    </source>
</evidence>
<dbReference type="GO" id="GO:0006355">
    <property type="term" value="P:regulation of DNA-templated transcription"/>
    <property type="evidence" value="ECO:0007669"/>
    <property type="project" value="InterPro"/>
</dbReference>
<dbReference type="Gene3D" id="1.10.8.60">
    <property type="match status" value="1"/>
</dbReference>
<evidence type="ECO:0000256" key="5">
    <source>
        <dbReference type="ARBA" id="ARBA00022840"/>
    </source>
</evidence>
<evidence type="ECO:0000256" key="1">
    <source>
        <dbReference type="ARBA" id="ARBA00004496"/>
    </source>
</evidence>
<dbReference type="EMBL" id="CP000859">
    <property type="protein sequence ID" value="ABW68542.1"/>
    <property type="molecule type" value="Genomic_DNA"/>
</dbReference>
<dbReference type="PANTHER" id="PTHR32071">
    <property type="entry name" value="TRANSCRIPTIONAL REGULATORY PROTEIN"/>
    <property type="match status" value="1"/>
</dbReference>
<proteinExistence type="predicted"/>
<dbReference type="Pfam" id="PF25601">
    <property type="entry name" value="AAA_lid_14"/>
    <property type="match status" value="1"/>
</dbReference>
<evidence type="ECO:0000256" key="10">
    <source>
        <dbReference type="ARBA" id="ARBA00023163"/>
    </source>
</evidence>
<dbReference type="InterPro" id="IPR025944">
    <property type="entry name" value="Sigma_54_int_dom_CS"/>
</dbReference>
<dbReference type="OrthoDB" id="9763792at2"/>
<dbReference type="InterPro" id="IPR027417">
    <property type="entry name" value="P-loop_NTPase"/>
</dbReference>
<dbReference type="InterPro" id="IPR011006">
    <property type="entry name" value="CheY-like_superfamily"/>
</dbReference>
<comment type="subcellular location">
    <subcellularLocation>
        <location evidence="1">Cytoplasm</location>
    </subcellularLocation>
</comment>
<dbReference type="InterPro" id="IPR058031">
    <property type="entry name" value="AAA_lid_NorR"/>
</dbReference>
<keyword evidence="7" id="KW-0805">Transcription regulation</keyword>
<gene>
    <name evidence="14" type="ordered locus">Dole_2739</name>
</gene>
<dbReference type="InterPro" id="IPR002078">
    <property type="entry name" value="Sigma_54_int"/>
</dbReference>
<organism evidence="14 15">
    <name type="scientific">Desulfosudis oleivorans (strain DSM 6200 / JCM 39069 / Hxd3)</name>
    <name type="common">Desulfococcus oleovorans</name>
    <dbReference type="NCBI Taxonomy" id="96561"/>
    <lineage>
        <taxon>Bacteria</taxon>
        <taxon>Pseudomonadati</taxon>
        <taxon>Thermodesulfobacteriota</taxon>
        <taxon>Desulfobacteria</taxon>
        <taxon>Desulfobacterales</taxon>
        <taxon>Desulfosudaceae</taxon>
        <taxon>Desulfosudis</taxon>
    </lineage>
</organism>
<evidence type="ECO:0000256" key="4">
    <source>
        <dbReference type="ARBA" id="ARBA00022741"/>
    </source>
</evidence>
<dbReference type="GO" id="GO:0005737">
    <property type="term" value="C:cytoplasm"/>
    <property type="evidence" value="ECO:0007669"/>
    <property type="project" value="UniProtKB-SubCell"/>
</dbReference>
<dbReference type="PROSITE" id="PS00676">
    <property type="entry name" value="SIGMA54_INTERACT_2"/>
    <property type="match status" value="1"/>
</dbReference>
<dbReference type="Gene3D" id="3.40.50.2300">
    <property type="match status" value="1"/>
</dbReference>